<name>A0A543KGK7_9RHOB</name>
<evidence type="ECO:0000313" key="2">
    <source>
        <dbReference type="EMBL" id="TQM94157.1"/>
    </source>
</evidence>
<protein>
    <submittedName>
        <fullName evidence="2">Uncharacterized protein</fullName>
    </submittedName>
</protein>
<gene>
    <name evidence="2" type="ORF">BD293_2823</name>
</gene>
<feature type="region of interest" description="Disordered" evidence="1">
    <location>
        <begin position="147"/>
        <end position="178"/>
    </location>
</feature>
<sequence length="189" mass="21128">MARAIGVLRHALLPHSSGKVDFALDERAFLTRQAIMSWYKRSSEVSPLQALRWRHPCRTASRETLTKTPNTFMLKSSSLRNGCRAAALAAAAATPRMSAVGEHALLREGYERISVKVSDPFGEFFHDILHKSSLCVIGRRFGQGCYTEPPRVSESGSRPRRHGNIELQKRSDTRGPTYLCSSMNMHTTL</sequence>
<feature type="compositionally biased region" description="Basic and acidic residues" evidence="1">
    <location>
        <begin position="163"/>
        <end position="173"/>
    </location>
</feature>
<dbReference type="EMBL" id="VFPT01000001">
    <property type="protein sequence ID" value="TQM94157.1"/>
    <property type="molecule type" value="Genomic_DNA"/>
</dbReference>
<dbReference type="AlphaFoldDB" id="A0A543KGK7"/>
<dbReference type="RefSeq" id="WP_170207145.1">
    <property type="nucleotide sequence ID" value="NZ_VFPT01000001.1"/>
</dbReference>
<comment type="caution">
    <text evidence="2">The sequence shown here is derived from an EMBL/GenBank/DDBJ whole genome shotgun (WGS) entry which is preliminary data.</text>
</comment>
<reference evidence="2 3" key="1">
    <citation type="submission" date="2019-06" db="EMBL/GenBank/DDBJ databases">
        <title>Genomic Encyclopedia of Archaeal and Bacterial Type Strains, Phase II (KMG-II): from individual species to whole genera.</title>
        <authorList>
            <person name="Goeker M."/>
        </authorList>
    </citation>
    <scope>NUCLEOTIDE SEQUENCE [LARGE SCALE GENOMIC DNA]</scope>
    <source>
        <strain evidence="2 3">DSM 18423</strain>
    </source>
</reference>
<evidence type="ECO:0000256" key="1">
    <source>
        <dbReference type="SAM" id="MobiDB-lite"/>
    </source>
</evidence>
<keyword evidence="3" id="KW-1185">Reference proteome</keyword>
<dbReference type="Proteomes" id="UP000320582">
    <property type="component" value="Unassembled WGS sequence"/>
</dbReference>
<proteinExistence type="predicted"/>
<organism evidence="2 3">
    <name type="scientific">Roseinatronobacter monicus</name>
    <dbReference type="NCBI Taxonomy" id="393481"/>
    <lineage>
        <taxon>Bacteria</taxon>
        <taxon>Pseudomonadati</taxon>
        <taxon>Pseudomonadota</taxon>
        <taxon>Alphaproteobacteria</taxon>
        <taxon>Rhodobacterales</taxon>
        <taxon>Paracoccaceae</taxon>
        <taxon>Roseinatronobacter</taxon>
    </lineage>
</organism>
<accession>A0A543KGK7</accession>
<evidence type="ECO:0000313" key="3">
    <source>
        <dbReference type="Proteomes" id="UP000320582"/>
    </source>
</evidence>